<accession>E3T5R4</accession>
<dbReference type="RefSeq" id="YP_003970126.1">
    <property type="nucleotide sequence ID" value="NC_014637.1"/>
</dbReference>
<dbReference type="SUPFAM" id="SSF54495">
    <property type="entry name" value="UBC-like"/>
    <property type="match status" value="1"/>
</dbReference>
<dbReference type="Proteomes" id="UP000029781">
    <property type="component" value="Segment"/>
</dbReference>
<evidence type="ECO:0000256" key="1">
    <source>
        <dbReference type="ARBA" id="ARBA00004906"/>
    </source>
</evidence>
<evidence type="ECO:0000313" key="6">
    <source>
        <dbReference type="EMBL" id="ADO67527.1"/>
    </source>
</evidence>
<dbReference type="EMBL" id="GU244497">
    <property type="protein sequence ID" value="ADO67527.1"/>
    <property type="molecule type" value="Genomic_DNA"/>
</dbReference>
<sequence length="236" mass="27714">MSTPNFENYQIRIMNDIINFNKNKFTDIFININKNNICNIDALIIGPKGTPYENGLYFFELIFTKKYPYEPPTVFFKTIDGDVRFNPNLYANGKVCLSILGTWQGPGWKSVMTLTSILLSLQTLLHENPIINEPGQHHQLITGTESINYNNYIIYHNFRLAINEVLFNKYFSNLKNKFKKQINLHLKNNLEKIKQEFKSYKLILNNLTLERTMFSMKETFINFDSFEQNILNLKSV</sequence>
<dbReference type="PANTHER" id="PTHR46116:SF39">
    <property type="entry name" value="BACULOVIRAL IAP REPEAT-CONTAINING PROTEIN 6"/>
    <property type="match status" value="1"/>
</dbReference>
<keyword evidence="3" id="KW-0808">Transferase</keyword>
<dbReference type="InterPro" id="IPR016135">
    <property type="entry name" value="UBQ-conjugating_enzyme/RWD"/>
</dbReference>
<dbReference type="EC" id="2.3.2.23" evidence="2"/>
<gene>
    <name evidence="6" type="ORF">crov493</name>
</gene>
<dbReference type="GeneID" id="9887896"/>
<comment type="pathway">
    <text evidence="1">Protein modification; protein ubiquitination.</text>
</comment>
<protein>
    <recommendedName>
        <fullName evidence="2">E2 ubiquitin-conjugating enzyme</fullName>
        <ecNumber evidence="2">2.3.2.23</ecNumber>
    </recommendedName>
</protein>
<name>E3T5R4_CROVB</name>
<organismHost>
    <name type="scientific">Cafeteria roenbergensis</name>
    <name type="common">Marine flagellate</name>
    <dbReference type="NCBI Taxonomy" id="33653"/>
</organismHost>
<evidence type="ECO:0000313" key="7">
    <source>
        <dbReference type="Proteomes" id="UP000029781"/>
    </source>
</evidence>
<proteinExistence type="predicted"/>
<organism evidence="6 7">
    <name type="scientific">Cafeteria roenbergensis virus (strain BV-PW1)</name>
    <name type="common">CroV</name>
    <dbReference type="NCBI Taxonomy" id="693272"/>
    <lineage>
        <taxon>Viruses</taxon>
        <taxon>Varidnaviria</taxon>
        <taxon>Bamfordvirae</taxon>
        <taxon>Nucleocytoviricota</taxon>
        <taxon>Megaviricetes</taxon>
        <taxon>Imitervirales</taxon>
        <taxon>Mimiviridae</taxon>
        <taxon>Aliimimivirinae</taxon>
        <taxon>Rheavirus</taxon>
        <taxon>Rheavirus sinusmexicani</taxon>
    </lineage>
</organism>
<evidence type="ECO:0000259" key="5">
    <source>
        <dbReference type="PROSITE" id="PS50127"/>
    </source>
</evidence>
<evidence type="ECO:0000256" key="3">
    <source>
        <dbReference type="ARBA" id="ARBA00022679"/>
    </source>
</evidence>
<dbReference type="GO" id="GO:0016567">
    <property type="term" value="P:protein ubiquitination"/>
    <property type="evidence" value="ECO:0007669"/>
    <property type="project" value="UniProtKB-UniPathway"/>
</dbReference>
<feature type="domain" description="UBC core" evidence="5">
    <location>
        <begin position="8"/>
        <end position="162"/>
    </location>
</feature>
<dbReference type="PROSITE" id="PS50127">
    <property type="entry name" value="UBC_2"/>
    <property type="match status" value="1"/>
</dbReference>
<dbReference type="Pfam" id="PF00179">
    <property type="entry name" value="UQ_con"/>
    <property type="match status" value="1"/>
</dbReference>
<dbReference type="Gene3D" id="3.10.110.10">
    <property type="entry name" value="Ubiquitin Conjugating Enzyme"/>
    <property type="match status" value="1"/>
</dbReference>
<dbReference type="InterPro" id="IPR000608">
    <property type="entry name" value="UBC"/>
</dbReference>
<dbReference type="GO" id="GO:0061631">
    <property type="term" value="F:ubiquitin conjugating enzyme activity"/>
    <property type="evidence" value="ECO:0007669"/>
    <property type="project" value="UniProtKB-EC"/>
</dbReference>
<keyword evidence="4" id="KW-0833">Ubl conjugation pathway</keyword>
<dbReference type="KEGG" id="vg:9887896"/>
<reference evidence="6 7" key="1">
    <citation type="journal article" date="2010" name="Proc. Natl. Acad. Sci. U.S.A.">
        <title>Giant virus with a remarkable complement of genes infects marine zooplankton.</title>
        <authorList>
            <person name="Fischer M.G."/>
            <person name="Allen M.J."/>
            <person name="Wilson W.H."/>
            <person name="Suttle C.A."/>
        </authorList>
    </citation>
    <scope>NUCLEOTIDE SEQUENCE [LARGE SCALE GENOMIC DNA]</scope>
    <source>
        <strain evidence="6 7">BV-PW1</strain>
    </source>
</reference>
<keyword evidence="7" id="KW-1185">Reference proteome</keyword>
<dbReference type="PANTHER" id="PTHR46116">
    <property type="entry name" value="(E3-INDEPENDENT) E2 UBIQUITIN-CONJUGATING ENZYME"/>
    <property type="match status" value="1"/>
</dbReference>
<evidence type="ECO:0000256" key="2">
    <source>
        <dbReference type="ARBA" id="ARBA00012486"/>
    </source>
</evidence>
<dbReference type="UniPathway" id="UPA00143"/>
<dbReference type="SMART" id="SM00212">
    <property type="entry name" value="UBCc"/>
    <property type="match status" value="1"/>
</dbReference>
<evidence type="ECO:0000256" key="4">
    <source>
        <dbReference type="ARBA" id="ARBA00022786"/>
    </source>
</evidence>